<dbReference type="HOGENOM" id="CLU_174016_0_0_9"/>
<organism evidence="1 2">
    <name type="scientific">Clostridium thermobutyricum</name>
    <dbReference type="NCBI Taxonomy" id="29372"/>
    <lineage>
        <taxon>Bacteria</taxon>
        <taxon>Bacillati</taxon>
        <taxon>Bacillota</taxon>
        <taxon>Clostridia</taxon>
        <taxon>Eubacteriales</taxon>
        <taxon>Clostridiaceae</taxon>
        <taxon>Clostridium</taxon>
    </lineage>
</organism>
<dbReference type="Proteomes" id="UP000013097">
    <property type="component" value="Unassembled WGS sequence"/>
</dbReference>
<evidence type="ECO:0000313" key="1">
    <source>
        <dbReference type="EMBL" id="ENZ04045.1"/>
    </source>
</evidence>
<dbReference type="PATRIC" id="fig|999411.4.peg.63"/>
<dbReference type="EMBL" id="AGYT01000001">
    <property type="protein sequence ID" value="ENZ04045.1"/>
    <property type="molecule type" value="Genomic_DNA"/>
</dbReference>
<protein>
    <submittedName>
        <fullName evidence="1">Uncharacterized protein</fullName>
    </submittedName>
</protein>
<evidence type="ECO:0000313" key="2">
    <source>
        <dbReference type="Proteomes" id="UP000013097"/>
    </source>
</evidence>
<keyword evidence="2" id="KW-1185">Reference proteome</keyword>
<gene>
    <name evidence="1" type="ORF">HMPREF1092_00066</name>
</gene>
<proteinExistence type="predicted"/>
<dbReference type="eggNOG" id="ENOG5033FES">
    <property type="taxonomic scope" value="Bacteria"/>
</dbReference>
<comment type="caution">
    <text evidence="1">The sequence shown here is derived from an EMBL/GenBank/DDBJ whole genome shotgun (WGS) entry which is preliminary data.</text>
</comment>
<dbReference type="AlphaFoldDB" id="N9WMB8"/>
<reference evidence="1 2" key="1">
    <citation type="submission" date="2013-01" db="EMBL/GenBank/DDBJ databases">
        <title>The Genome Sequence of Clostridium colicanis 209318.</title>
        <authorList>
            <consortium name="The Broad Institute Genome Sequencing Platform"/>
            <person name="Earl A."/>
            <person name="Ward D."/>
            <person name="Feldgarden M."/>
            <person name="Gevers D."/>
            <person name="Courvalin P."/>
            <person name="Lambert T."/>
            <person name="Walker B."/>
            <person name="Young S.K."/>
            <person name="Zeng Q."/>
            <person name="Gargeya S."/>
            <person name="Fitzgerald M."/>
            <person name="Haas B."/>
            <person name="Abouelleil A."/>
            <person name="Alvarado L."/>
            <person name="Arachchi H.M."/>
            <person name="Berlin A.M."/>
            <person name="Chapman S.B."/>
            <person name="Dewar J."/>
            <person name="Goldberg J."/>
            <person name="Griggs A."/>
            <person name="Gujja S."/>
            <person name="Hansen M."/>
            <person name="Howarth C."/>
            <person name="Imamovic A."/>
            <person name="Larimer J."/>
            <person name="McCowan C."/>
            <person name="Murphy C."/>
            <person name="Neiman D."/>
            <person name="Pearson M."/>
            <person name="Priest M."/>
            <person name="Roberts A."/>
            <person name="Saif S."/>
            <person name="Shea T."/>
            <person name="Sisk P."/>
            <person name="Sykes S."/>
            <person name="Wortman J."/>
            <person name="Nusbaum C."/>
            <person name="Birren B."/>
        </authorList>
    </citation>
    <scope>NUCLEOTIDE SEQUENCE [LARGE SCALE GENOMIC DNA]</scope>
    <source>
        <strain evidence="1 2">209318</strain>
    </source>
</reference>
<sequence length="89" mass="10473">MVDMSNFIDFTFIKLKRLSVGEGVCLLTFKKDRKVTIIKDESTYTLYEDGFFQETFSNLDDKKLKKLLKSMIKKEFPRSNRVHLTLVNS</sequence>
<name>N9WMB8_9CLOT</name>
<accession>N9WMB8</accession>
<dbReference type="RefSeq" id="WP_002596583.1">
    <property type="nucleotide sequence ID" value="NZ_KB850956.1"/>
</dbReference>